<dbReference type="PANTHER" id="PTHR30204">
    <property type="entry name" value="REDOX-CYCLING DRUG-SENSING TRANSCRIPTIONAL ACTIVATOR SOXR"/>
    <property type="match status" value="1"/>
</dbReference>
<dbReference type="Proteomes" id="UP000295418">
    <property type="component" value="Unassembled WGS sequence"/>
</dbReference>
<keyword evidence="3" id="KW-0238">DNA-binding</keyword>
<evidence type="ECO:0000256" key="2">
    <source>
        <dbReference type="ARBA" id="ARBA00023015"/>
    </source>
</evidence>
<keyword evidence="2" id="KW-0805">Transcription regulation</keyword>
<keyword evidence="8" id="KW-1185">Reference proteome</keyword>
<evidence type="ECO:0000256" key="1">
    <source>
        <dbReference type="ARBA" id="ARBA00022491"/>
    </source>
</evidence>
<dbReference type="InterPro" id="IPR009061">
    <property type="entry name" value="DNA-bd_dom_put_sf"/>
</dbReference>
<dbReference type="PROSITE" id="PS50937">
    <property type="entry name" value="HTH_MERR_2"/>
    <property type="match status" value="1"/>
</dbReference>
<dbReference type="InterPro" id="IPR047057">
    <property type="entry name" value="MerR_fam"/>
</dbReference>
<dbReference type="InterPro" id="IPR000551">
    <property type="entry name" value="MerR-type_HTH_dom"/>
</dbReference>
<dbReference type="AlphaFoldDB" id="A0A4R4EHR6"/>
<evidence type="ECO:0000259" key="6">
    <source>
        <dbReference type="PROSITE" id="PS50937"/>
    </source>
</evidence>
<accession>A0A4R4EHR6</accession>
<proteinExistence type="predicted"/>
<dbReference type="Pfam" id="PF13411">
    <property type="entry name" value="MerR_1"/>
    <property type="match status" value="1"/>
</dbReference>
<dbReference type="Gene3D" id="1.10.1660.10">
    <property type="match status" value="1"/>
</dbReference>
<evidence type="ECO:0000256" key="3">
    <source>
        <dbReference type="ARBA" id="ARBA00023125"/>
    </source>
</evidence>
<evidence type="ECO:0000256" key="4">
    <source>
        <dbReference type="ARBA" id="ARBA00023163"/>
    </source>
</evidence>
<keyword evidence="4" id="KW-0804">Transcription</keyword>
<gene>
    <name evidence="7" type="ORF">E0485_05985</name>
</gene>
<feature type="domain" description="HTH merR-type" evidence="6">
    <location>
        <begin position="1"/>
        <end position="68"/>
    </location>
</feature>
<evidence type="ECO:0000313" key="8">
    <source>
        <dbReference type="Proteomes" id="UP000295418"/>
    </source>
</evidence>
<feature type="coiled-coil region" evidence="5">
    <location>
        <begin position="85"/>
        <end position="112"/>
    </location>
</feature>
<sequence>MHISELSKTTGVSLRSLRYYEEKQLLSPSRTENGYRNYSELDIERVRMIQLYLKLGVSTDELAHLFQQCEGFPEHSNDGQAECAVAFYEQRLENVRQQLELLREAEFELEKMVEHWKKRQVNGKQ</sequence>
<dbReference type="EMBL" id="SKFG01000003">
    <property type="protein sequence ID" value="TCZ79409.1"/>
    <property type="molecule type" value="Genomic_DNA"/>
</dbReference>
<evidence type="ECO:0000313" key="7">
    <source>
        <dbReference type="EMBL" id="TCZ79409.1"/>
    </source>
</evidence>
<organism evidence="7 8">
    <name type="scientific">Paenibacillus albiflavus</name>
    <dbReference type="NCBI Taxonomy" id="2545760"/>
    <lineage>
        <taxon>Bacteria</taxon>
        <taxon>Bacillati</taxon>
        <taxon>Bacillota</taxon>
        <taxon>Bacilli</taxon>
        <taxon>Bacillales</taxon>
        <taxon>Paenibacillaceae</taxon>
        <taxon>Paenibacillus</taxon>
    </lineage>
</organism>
<dbReference type="SMART" id="SM00422">
    <property type="entry name" value="HTH_MERR"/>
    <property type="match status" value="1"/>
</dbReference>
<dbReference type="GO" id="GO:0003677">
    <property type="term" value="F:DNA binding"/>
    <property type="evidence" value="ECO:0007669"/>
    <property type="project" value="UniProtKB-KW"/>
</dbReference>
<dbReference type="RefSeq" id="WP_132417067.1">
    <property type="nucleotide sequence ID" value="NZ_SKFG01000003.1"/>
</dbReference>
<name>A0A4R4EHR6_9BACL</name>
<keyword evidence="1" id="KW-0678">Repressor</keyword>
<protein>
    <submittedName>
        <fullName evidence="7">MerR family transcriptional regulator</fullName>
    </submittedName>
</protein>
<evidence type="ECO:0000256" key="5">
    <source>
        <dbReference type="SAM" id="Coils"/>
    </source>
</evidence>
<dbReference type="PRINTS" id="PR00040">
    <property type="entry name" value="HTHMERR"/>
</dbReference>
<dbReference type="OrthoDB" id="9806513at2"/>
<dbReference type="SUPFAM" id="SSF46955">
    <property type="entry name" value="Putative DNA-binding domain"/>
    <property type="match status" value="1"/>
</dbReference>
<comment type="caution">
    <text evidence="7">The sequence shown here is derived from an EMBL/GenBank/DDBJ whole genome shotgun (WGS) entry which is preliminary data.</text>
</comment>
<dbReference type="PANTHER" id="PTHR30204:SF69">
    <property type="entry name" value="MERR-FAMILY TRANSCRIPTIONAL REGULATOR"/>
    <property type="match status" value="1"/>
</dbReference>
<reference evidence="7 8" key="1">
    <citation type="submission" date="2019-03" db="EMBL/GenBank/DDBJ databases">
        <authorList>
            <person name="Kim M.K.M."/>
        </authorList>
    </citation>
    <scope>NUCLEOTIDE SEQUENCE [LARGE SCALE GENOMIC DNA]</scope>
    <source>
        <strain evidence="7 8">18JY21-1</strain>
    </source>
</reference>
<keyword evidence="5" id="KW-0175">Coiled coil</keyword>
<dbReference type="GO" id="GO:0003700">
    <property type="term" value="F:DNA-binding transcription factor activity"/>
    <property type="evidence" value="ECO:0007669"/>
    <property type="project" value="InterPro"/>
</dbReference>
<dbReference type="PROSITE" id="PS00552">
    <property type="entry name" value="HTH_MERR_1"/>
    <property type="match status" value="1"/>
</dbReference>